<dbReference type="EMBL" id="FUYJ01000008">
    <property type="protein sequence ID" value="SKB04257.1"/>
    <property type="molecule type" value="Genomic_DNA"/>
</dbReference>
<dbReference type="Gene3D" id="1.20.1260.100">
    <property type="entry name" value="TspO/MBR protein"/>
    <property type="match status" value="1"/>
</dbReference>
<keyword evidence="3" id="KW-1185">Reference proteome</keyword>
<feature type="transmembrane region" description="Helical" evidence="1">
    <location>
        <begin position="78"/>
        <end position="97"/>
    </location>
</feature>
<proteinExistence type="predicted"/>
<feature type="transmembrane region" description="Helical" evidence="1">
    <location>
        <begin position="136"/>
        <end position="157"/>
    </location>
</feature>
<feature type="transmembrane region" description="Helical" evidence="1">
    <location>
        <begin position="169"/>
        <end position="187"/>
    </location>
</feature>
<keyword evidence="1" id="KW-1133">Transmembrane helix</keyword>
<feature type="transmembrane region" description="Helical" evidence="1">
    <location>
        <begin position="216"/>
        <end position="236"/>
    </location>
</feature>
<dbReference type="Proteomes" id="UP000190042">
    <property type="component" value="Unassembled WGS sequence"/>
</dbReference>
<protein>
    <submittedName>
        <fullName evidence="2">TspO and MBR related proteins</fullName>
    </submittedName>
</protein>
<feature type="transmembrane region" description="Helical" evidence="1">
    <location>
        <begin position="194"/>
        <end position="210"/>
    </location>
</feature>
<sequence length="245" mass="28081">MLRITLMALSLLIMIGTHIAANLIPLNGLTTWEIANRVPVLFMPAEYVFSIWIVLDLLMVSWLYLFTKTSAGQTSSVANLRTICFSVSCFLNIAWLLLWHYSYYYWAIISVIGLLICLLVFYFSYPKTDGINRERLPISAYTGWIFIAVIANTYYAFKFHDWSGFGLSDPLWTVFFLSLATAIALHFMYHYRDYMFNLIVIWSFIGIAIKNGTDELFVSTAALFLSAVIAFILIMGKRFSKAQNL</sequence>
<feature type="transmembrane region" description="Helical" evidence="1">
    <location>
        <begin position="103"/>
        <end position="124"/>
    </location>
</feature>
<dbReference type="InterPro" id="IPR038330">
    <property type="entry name" value="TspO/MBR-related_sf"/>
</dbReference>
<dbReference type="AlphaFoldDB" id="A0A1T4YQZ0"/>
<dbReference type="RefSeq" id="WP_009498478.1">
    <property type="nucleotide sequence ID" value="NZ_FUYJ01000008.1"/>
</dbReference>
<feature type="transmembrane region" description="Helical" evidence="1">
    <location>
        <begin position="47"/>
        <end position="66"/>
    </location>
</feature>
<evidence type="ECO:0000256" key="1">
    <source>
        <dbReference type="SAM" id="Phobius"/>
    </source>
</evidence>
<name>A0A1T4YQZ0_9BACL</name>
<organism evidence="2 3">
    <name type="scientific">Sporosarcina newyorkensis</name>
    <dbReference type="NCBI Taxonomy" id="759851"/>
    <lineage>
        <taxon>Bacteria</taxon>
        <taxon>Bacillati</taxon>
        <taxon>Bacillota</taxon>
        <taxon>Bacilli</taxon>
        <taxon>Bacillales</taxon>
        <taxon>Caryophanaceae</taxon>
        <taxon>Sporosarcina</taxon>
    </lineage>
</organism>
<evidence type="ECO:0000313" key="2">
    <source>
        <dbReference type="EMBL" id="SKB04257.1"/>
    </source>
</evidence>
<keyword evidence="1" id="KW-0472">Membrane</keyword>
<gene>
    <name evidence="2" type="ORF">SAMN04244570_3361</name>
</gene>
<dbReference type="PANTHER" id="PTHR33802:SF1">
    <property type="entry name" value="XK-RELATED PROTEIN"/>
    <property type="match status" value="1"/>
</dbReference>
<keyword evidence="1" id="KW-0812">Transmembrane</keyword>
<dbReference type="PANTHER" id="PTHR33802">
    <property type="entry name" value="SI:CH211-161H7.5-RELATED"/>
    <property type="match status" value="1"/>
</dbReference>
<accession>A0A1T4YQZ0</accession>
<evidence type="ECO:0000313" key="3">
    <source>
        <dbReference type="Proteomes" id="UP000190042"/>
    </source>
</evidence>
<reference evidence="3" key="1">
    <citation type="submission" date="2017-02" db="EMBL/GenBank/DDBJ databases">
        <authorList>
            <person name="Varghese N."/>
            <person name="Submissions S."/>
        </authorList>
    </citation>
    <scope>NUCLEOTIDE SEQUENCE [LARGE SCALE GENOMIC DNA]</scope>
    <source>
        <strain evidence="3">DSM 23966</strain>
    </source>
</reference>